<dbReference type="GO" id="GO:0046872">
    <property type="term" value="F:metal ion binding"/>
    <property type="evidence" value="ECO:0007669"/>
    <property type="project" value="UniProtKB-KW"/>
</dbReference>
<dbReference type="Gene3D" id="3.40.630.10">
    <property type="entry name" value="Zn peptidases"/>
    <property type="match status" value="1"/>
</dbReference>
<keyword evidence="1" id="KW-0479">Metal-binding</keyword>
<feature type="compositionally biased region" description="Basic and acidic residues" evidence="3">
    <location>
        <begin position="93"/>
        <end position="102"/>
    </location>
</feature>
<dbReference type="AlphaFoldDB" id="A0A0E0Q6K9"/>
<dbReference type="PANTHER" id="PTHR32494:SF19">
    <property type="entry name" value="ALLANTOATE DEIMINASE-RELATED"/>
    <property type="match status" value="1"/>
</dbReference>
<feature type="region of interest" description="Disordered" evidence="3">
    <location>
        <begin position="20"/>
        <end position="39"/>
    </location>
</feature>
<evidence type="ECO:0000313" key="5">
    <source>
        <dbReference type="Proteomes" id="UP000008022"/>
    </source>
</evidence>
<evidence type="ECO:0000313" key="4">
    <source>
        <dbReference type="EnsemblPlants" id="ORUFI07G10070.1"/>
    </source>
</evidence>
<evidence type="ECO:0008006" key="6">
    <source>
        <dbReference type="Google" id="ProtNLM"/>
    </source>
</evidence>
<dbReference type="InterPro" id="IPR010158">
    <property type="entry name" value="Amidase_Cbmase"/>
</dbReference>
<keyword evidence="5" id="KW-1185">Reference proteome</keyword>
<dbReference type="HOGENOM" id="CLU_1333822_0_0_1"/>
<proteinExistence type="predicted"/>
<sequence>MRRRRPAVAEPSQLRATMRCRRRRGRAVHQAAPPPLGEDEEAIDKCARLLGLISPESLKTGDFCGGDWNIGLAGAAAPPRAGDHGFEVGRGGEVNEKGKEHTDEGEEAGEGEVLPGVSRGNGSAVAALPGVRRAGGETPVLMSGTRHDAMAMVRLTKVRMLFVRCRGGVRHSPEESALDDDVWAAARKKGKRKEEREEEQCQRPKD</sequence>
<dbReference type="Proteomes" id="UP000008022">
    <property type="component" value="Unassembled WGS sequence"/>
</dbReference>
<protein>
    <recommendedName>
        <fullName evidence="6">DUF834 domain-containing protein</fullName>
    </recommendedName>
</protein>
<dbReference type="EnsemblPlants" id="ORUFI07G10070.1">
    <property type="protein sequence ID" value="ORUFI07G10070.1"/>
    <property type="gene ID" value="ORUFI07G10070"/>
</dbReference>
<dbReference type="SUPFAM" id="SSF53187">
    <property type="entry name" value="Zn-dependent exopeptidases"/>
    <property type="match status" value="1"/>
</dbReference>
<evidence type="ECO:0000256" key="2">
    <source>
        <dbReference type="ARBA" id="ARBA00022801"/>
    </source>
</evidence>
<keyword evidence="2" id="KW-0378">Hydrolase</keyword>
<reference evidence="5" key="1">
    <citation type="submission" date="2013-06" db="EMBL/GenBank/DDBJ databases">
        <authorList>
            <person name="Zhao Q."/>
        </authorList>
    </citation>
    <scope>NUCLEOTIDE SEQUENCE</scope>
    <source>
        <strain evidence="5">cv. W1943</strain>
    </source>
</reference>
<dbReference type="Gramene" id="ORUFI07G10070.1">
    <property type="protein sequence ID" value="ORUFI07G10070.1"/>
    <property type="gene ID" value="ORUFI07G10070"/>
</dbReference>
<evidence type="ECO:0000256" key="3">
    <source>
        <dbReference type="SAM" id="MobiDB-lite"/>
    </source>
</evidence>
<feature type="region of interest" description="Disordered" evidence="3">
    <location>
        <begin position="87"/>
        <end position="119"/>
    </location>
</feature>
<name>A0A0E0Q6K9_ORYRU</name>
<organism evidence="4 5">
    <name type="scientific">Oryza rufipogon</name>
    <name type="common">Brownbeard rice</name>
    <name type="synonym">Asian wild rice</name>
    <dbReference type="NCBI Taxonomy" id="4529"/>
    <lineage>
        <taxon>Eukaryota</taxon>
        <taxon>Viridiplantae</taxon>
        <taxon>Streptophyta</taxon>
        <taxon>Embryophyta</taxon>
        <taxon>Tracheophyta</taxon>
        <taxon>Spermatophyta</taxon>
        <taxon>Magnoliopsida</taxon>
        <taxon>Liliopsida</taxon>
        <taxon>Poales</taxon>
        <taxon>Poaceae</taxon>
        <taxon>BOP clade</taxon>
        <taxon>Oryzoideae</taxon>
        <taxon>Oryzeae</taxon>
        <taxon>Oryzinae</taxon>
        <taxon>Oryza</taxon>
    </lineage>
</organism>
<accession>A0A0E0Q6K9</accession>
<dbReference type="PANTHER" id="PTHR32494">
    <property type="entry name" value="ALLANTOATE DEIMINASE-RELATED"/>
    <property type="match status" value="1"/>
</dbReference>
<evidence type="ECO:0000256" key="1">
    <source>
        <dbReference type="ARBA" id="ARBA00022723"/>
    </source>
</evidence>
<reference evidence="4" key="2">
    <citation type="submission" date="2015-06" db="UniProtKB">
        <authorList>
            <consortium name="EnsemblPlants"/>
        </authorList>
    </citation>
    <scope>IDENTIFICATION</scope>
</reference>
<dbReference type="STRING" id="4529.A0A0E0Q6K9"/>
<dbReference type="OMA" id="SHTSYAK"/>
<dbReference type="GO" id="GO:0016813">
    <property type="term" value="F:hydrolase activity, acting on carbon-nitrogen (but not peptide) bonds, in linear amidines"/>
    <property type="evidence" value="ECO:0007669"/>
    <property type="project" value="InterPro"/>
</dbReference>